<evidence type="ECO:0000259" key="8">
    <source>
        <dbReference type="PROSITE" id="PS50234"/>
    </source>
</evidence>
<dbReference type="PRINTS" id="PR00453">
    <property type="entry name" value="VWFADOMAIN"/>
</dbReference>
<feature type="domain" description="VWFA" evidence="8">
    <location>
        <begin position="242"/>
        <end position="415"/>
    </location>
</feature>
<dbReference type="Proteomes" id="UP000261580">
    <property type="component" value="Unassembled WGS sequence"/>
</dbReference>
<evidence type="ECO:0000256" key="6">
    <source>
        <dbReference type="ARBA" id="ARBA00022889"/>
    </source>
</evidence>
<keyword evidence="10" id="KW-1185">Reference proteome</keyword>
<keyword evidence="4" id="KW-0732">Signal</keyword>
<dbReference type="Ensembl" id="ENSNBRT00000023759.1">
    <property type="protein sequence ID" value="ENSNBRP00000023157.1"/>
    <property type="gene ID" value="ENSNBRG00000017714.1"/>
</dbReference>
<dbReference type="Bgee" id="ENSNBRG00000017714">
    <property type="expression patterns" value="Expressed in zone of skin and 5 other cell types or tissues"/>
</dbReference>
<keyword evidence="2" id="KW-0964">Secreted</keyword>
<dbReference type="PROSITE" id="PS50234">
    <property type="entry name" value="VWFA"/>
    <property type="match status" value="2"/>
</dbReference>
<evidence type="ECO:0000256" key="1">
    <source>
        <dbReference type="ARBA" id="ARBA00004498"/>
    </source>
</evidence>
<dbReference type="GeneTree" id="ENSGT00940000156462"/>
<dbReference type="InterPro" id="IPR050525">
    <property type="entry name" value="ECM_Assembly_Org"/>
</dbReference>
<keyword evidence="5" id="KW-0677">Repeat</keyword>
<dbReference type="InterPro" id="IPR002035">
    <property type="entry name" value="VWF_A"/>
</dbReference>
<dbReference type="PANTHER" id="PTHR24020">
    <property type="entry name" value="COLLAGEN ALPHA"/>
    <property type="match status" value="1"/>
</dbReference>
<dbReference type="GO" id="GO:0005615">
    <property type="term" value="C:extracellular space"/>
    <property type="evidence" value="ECO:0007669"/>
    <property type="project" value="TreeGrafter"/>
</dbReference>
<accession>A0A3Q4HZH1</accession>
<keyword evidence="6" id="KW-0130">Cell adhesion</keyword>
<dbReference type="GO" id="GO:0007155">
    <property type="term" value="P:cell adhesion"/>
    <property type="evidence" value="ECO:0007669"/>
    <property type="project" value="UniProtKB-KW"/>
</dbReference>
<evidence type="ECO:0000256" key="4">
    <source>
        <dbReference type="ARBA" id="ARBA00022729"/>
    </source>
</evidence>
<dbReference type="AlphaFoldDB" id="A0A3Q4HZH1"/>
<dbReference type="OMA" id="KSDRAFH"/>
<reference evidence="9" key="1">
    <citation type="submission" date="2025-08" db="UniProtKB">
        <authorList>
            <consortium name="Ensembl"/>
        </authorList>
    </citation>
    <scope>IDENTIFICATION</scope>
</reference>
<evidence type="ECO:0000256" key="7">
    <source>
        <dbReference type="ARBA" id="ARBA00023119"/>
    </source>
</evidence>
<keyword evidence="3" id="KW-0272">Extracellular matrix</keyword>
<dbReference type="Pfam" id="PF00092">
    <property type="entry name" value="VWA"/>
    <property type="match status" value="2"/>
</dbReference>
<evidence type="ECO:0000313" key="9">
    <source>
        <dbReference type="Ensembl" id="ENSNBRP00000023157.1"/>
    </source>
</evidence>
<reference evidence="9" key="2">
    <citation type="submission" date="2025-09" db="UniProtKB">
        <authorList>
            <consortium name="Ensembl"/>
        </authorList>
    </citation>
    <scope>IDENTIFICATION</scope>
</reference>
<dbReference type="STRING" id="32507.ENSNBRP00000023157"/>
<evidence type="ECO:0000256" key="2">
    <source>
        <dbReference type="ARBA" id="ARBA00022525"/>
    </source>
</evidence>
<dbReference type="FunFam" id="3.40.50.410:FF:000003">
    <property type="entry name" value="Collagen type VI alpha 3 chain"/>
    <property type="match status" value="2"/>
</dbReference>
<dbReference type="InterPro" id="IPR036465">
    <property type="entry name" value="vWFA_dom_sf"/>
</dbReference>
<name>A0A3Q4HZH1_NEOBR</name>
<keyword evidence="7" id="KW-0176">Collagen</keyword>
<dbReference type="SUPFAM" id="SSF53300">
    <property type="entry name" value="vWA-like"/>
    <property type="match status" value="2"/>
</dbReference>
<proteinExistence type="predicted"/>
<evidence type="ECO:0000313" key="10">
    <source>
        <dbReference type="Proteomes" id="UP000261580"/>
    </source>
</evidence>
<dbReference type="SMART" id="SM00327">
    <property type="entry name" value="VWA"/>
    <property type="match status" value="2"/>
</dbReference>
<evidence type="ECO:0000256" key="5">
    <source>
        <dbReference type="ARBA" id="ARBA00022737"/>
    </source>
</evidence>
<protein>
    <recommendedName>
        <fullName evidence="8">VWFA domain-containing protein</fullName>
    </recommendedName>
</protein>
<comment type="subcellular location">
    <subcellularLocation>
        <location evidence="1">Secreted</location>
        <location evidence="1">Extracellular space</location>
        <location evidence="1">Extracellular matrix</location>
    </subcellularLocation>
</comment>
<evidence type="ECO:0000256" key="3">
    <source>
        <dbReference type="ARBA" id="ARBA00022530"/>
    </source>
</evidence>
<organism evidence="9 10">
    <name type="scientific">Neolamprologus brichardi</name>
    <name type="common">Fairy cichlid</name>
    <name type="synonym">Lamprologus brichardi</name>
    <dbReference type="NCBI Taxonomy" id="32507"/>
    <lineage>
        <taxon>Eukaryota</taxon>
        <taxon>Metazoa</taxon>
        <taxon>Chordata</taxon>
        <taxon>Craniata</taxon>
        <taxon>Vertebrata</taxon>
        <taxon>Euteleostomi</taxon>
        <taxon>Actinopterygii</taxon>
        <taxon>Neopterygii</taxon>
        <taxon>Teleostei</taxon>
        <taxon>Neoteleostei</taxon>
        <taxon>Acanthomorphata</taxon>
        <taxon>Ovalentaria</taxon>
        <taxon>Cichlomorphae</taxon>
        <taxon>Cichliformes</taxon>
        <taxon>Cichlidae</taxon>
        <taxon>African cichlids</taxon>
        <taxon>Pseudocrenilabrinae</taxon>
        <taxon>Lamprologini</taxon>
        <taxon>Neolamprologus</taxon>
    </lineage>
</organism>
<dbReference type="Gene3D" id="3.40.50.410">
    <property type="entry name" value="von Willebrand factor, type A domain"/>
    <property type="match status" value="2"/>
</dbReference>
<dbReference type="PANTHER" id="PTHR24020:SF13">
    <property type="entry name" value="COLLAGEN ALPHA-3(VI) CHAIN"/>
    <property type="match status" value="1"/>
</dbReference>
<sequence length="441" mass="48617">METLSVDKDKDRVSVVQYSREPSVDFLLNTYNTKQDVADSLRRLRHKGGEPLNTGAALQYVKDNVLTASSGSRHQQGVPQILILLIGGRSSDDVRNAAENLNEMGVTTFVVGIDHADTLEIQSIAQKSDRAFHAADINNLSDIEQLIISTMKEIKNPAIKPPSHGKVVMVSSYTGGRNSNDEILGPLERLRNVGIVLFGIGVNNADRFEMEQLAPTAILIKQISHLILFKYKPCSSSSIKRDIVFLIDGSDDVRKSFSAIREFVGKMVASFDLDQRKDKVAVVQYSNNAELNFNLDTYKTKADVLKHITSLKPKGGRPQYIGAGLQFVKDNVFVPNAGSRQHEGVKQILIVLAGGRSRDSPRGPASMLKTAGVTTFAIGSRMSNSAEMEMISSNPNFKYSFKKWLYVEEHLKDQVKHMVNLMSLSGQTASRKGCGVFAGWI</sequence>
<feature type="domain" description="VWFA" evidence="8">
    <location>
        <begin position="1"/>
        <end position="147"/>
    </location>
</feature>
<dbReference type="GO" id="GO:0005581">
    <property type="term" value="C:collagen trimer"/>
    <property type="evidence" value="ECO:0007669"/>
    <property type="project" value="UniProtKB-KW"/>
</dbReference>